<keyword evidence="2" id="KW-0472">Membrane</keyword>
<sequence length="260" mass="28234">MDTLRLYWKAAAFGGKLGWKLGTGFVALIAWLIAMKSQRSPELQQEPQPLRKAPVPPAPAPAPPARVTTQDVLPPQPASAVTRMPAAPPARPSINTILGNADHAIYVTSGSKMTIPHPRAEELLERLDYILFVAAHRDGDPFLIPPTLDASGPAKADLAVASPMDDGGFETVERVVLDIDHGIWIARLGAPRAPLTTPTRKLVERSDQIKAAPVVEDMPMLDDDVFAPVRPRAIPKADGALWLARTDHPSRRLEAVHEQR</sequence>
<comment type="caution">
    <text evidence="3">The sequence shown here is derived from an EMBL/GenBank/DDBJ whole genome shotgun (WGS) entry which is preliminary data.</text>
</comment>
<evidence type="ECO:0000256" key="2">
    <source>
        <dbReference type="SAM" id="Phobius"/>
    </source>
</evidence>
<protein>
    <submittedName>
        <fullName evidence="3">Uncharacterized protein</fullName>
    </submittedName>
</protein>
<evidence type="ECO:0000313" key="4">
    <source>
        <dbReference type="Proteomes" id="UP000582090"/>
    </source>
</evidence>
<gene>
    <name evidence="3" type="ORF">GGQ67_004863</name>
</gene>
<keyword evidence="2" id="KW-1133">Transmembrane helix</keyword>
<feature type="transmembrane region" description="Helical" evidence="2">
    <location>
        <begin position="17"/>
        <end position="34"/>
    </location>
</feature>
<feature type="compositionally biased region" description="Pro residues" evidence="1">
    <location>
        <begin position="54"/>
        <end position="64"/>
    </location>
</feature>
<reference evidence="3 4" key="1">
    <citation type="submission" date="2020-08" db="EMBL/GenBank/DDBJ databases">
        <title>Genomic Encyclopedia of Type Strains, Phase IV (KMG-IV): sequencing the most valuable type-strain genomes for metagenomic binning, comparative biology and taxonomic classification.</title>
        <authorList>
            <person name="Goeker M."/>
        </authorList>
    </citation>
    <scope>NUCLEOTIDE SEQUENCE [LARGE SCALE GENOMIC DNA]</scope>
    <source>
        <strain evidence="3 4">DSM 26575</strain>
    </source>
</reference>
<keyword evidence="4" id="KW-1185">Reference proteome</keyword>
<dbReference type="EMBL" id="JACIDW010000034">
    <property type="protein sequence ID" value="MBB3967166.1"/>
    <property type="molecule type" value="Genomic_DNA"/>
</dbReference>
<evidence type="ECO:0000313" key="3">
    <source>
        <dbReference type="EMBL" id="MBB3967166.1"/>
    </source>
</evidence>
<dbReference type="AlphaFoldDB" id="A0A7W6GEY4"/>
<accession>A0A7W6GEY4</accession>
<organism evidence="3 4">
    <name type="scientific">Rhizobium metallidurans</name>
    <dbReference type="NCBI Taxonomy" id="1265931"/>
    <lineage>
        <taxon>Bacteria</taxon>
        <taxon>Pseudomonadati</taxon>
        <taxon>Pseudomonadota</taxon>
        <taxon>Alphaproteobacteria</taxon>
        <taxon>Hyphomicrobiales</taxon>
        <taxon>Rhizobiaceae</taxon>
        <taxon>Rhizobium/Agrobacterium group</taxon>
        <taxon>Rhizobium</taxon>
    </lineage>
</organism>
<dbReference type="RefSeq" id="WP_183902589.1">
    <property type="nucleotide sequence ID" value="NZ_JACIDW010000034.1"/>
</dbReference>
<evidence type="ECO:0000256" key="1">
    <source>
        <dbReference type="SAM" id="MobiDB-lite"/>
    </source>
</evidence>
<name>A0A7W6GEY4_9HYPH</name>
<feature type="region of interest" description="Disordered" evidence="1">
    <location>
        <begin position="42"/>
        <end position="69"/>
    </location>
</feature>
<dbReference type="Proteomes" id="UP000582090">
    <property type="component" value="Unassembled WGS sequence"/>
</dbReference>
<keyword evidence="2" id="KW-0812">Transmembrane</keyword>
<proteinExistence type="predicted"/>